<sequence length="139" mass="16234">MYIHVQLYFWQAKSGVLGRSSLNDIKGTRDVTESSWRLSMQPNFVKQGEEPKEDVDFYARSKESISNGERTTEKPLALETRMKFNRHVPEGEFISVQLDDNPTRSIKIWVNLPPNVEENLVRCLKANTNNFDVQKRCWE</sequence>
<evidence type="ECO:0000313" key="1">
    <source>
        <dbReference type="EMBL" id="GAU37624.1"/>
    </source>
</evidence>
<reference evidence="2" key="1">
    <citation type="journal article" date="2017" name="Front. Plant Sci.">
        <title>Climate Clever Clovers: New Paradigm to Reduce the Environmental Footprint of Ruminants by Breeding Low Methanogenic Forages Utilizing Haplotype Variation.</title>
        <authorList>
            <person name="Kaur P."/>
            <person name="Appels R."/>
            <person name="Bayer P.E."/>
            <person name="Keeble-Gagnere G."/>
            <person name="Wang J."/>
            <person name="Hirakawa H."/>
            <person name="Shirasawa K."/>
            <person name="Vercoe P."/>
            <person name="Stefanova K."/>
            <person name="Durmic Z."/>
            <person name="Nichols P."/>
            <person name="Revell C."/>
            <person name="Isobe S.N."/>
            <person name="Edwards D."/>
            <person name="Erskine W."/>
        </authorList>
    </citation>
    <scope>NUCLEOTIDE SEQUENCE [LARGE SCALE GENOMIC DNA]</scope>
    <source>
        <strain evidence="2">cv. Daliak</strain>
    </source>
</reference>
<name>A0A2Z6MYR4_TRISU</name>
<dbReference type="AlphaFoldDB" id="A0A2Z6MYR4"/>
<accession>A0A2Z6MYR4</accession>
<organism evidence="1 2">
    <name type="scientific">Trifolium subterraneum</name>
    <name type="common">Subterranean clover</name>
    <dbReference type="NCBI Taxonomy" id="3900"/>
    <lineage>
        <taxon>Eukaryota</taxon>
        <taxon>Viridiplantae</taxon>
        <taxon>Streptophyta</taxon>
        <taxon>Embryophyta</taxon>
        <taxon>Tracheophyta</taxon>
        <taxon>Spermatophyta</taxon>
        <taxon>Magnoliopsida</taxon>
        <taxon>eudicotyledons</taxon>
        <taxon>Gunneridae</taxon>
        <taxon>Pentapetalae</taxon>
        <taxon>rosids</taxon>
        <taxon>fabids</taxon>
        <taxon>Fabales</taxon>
        <taxon>Fabaceae</taxon>
        <taxon>Papilionoideae</taxon>
        <taxon>50 kb inversion clade</taxon>
        <taxon>NPAAA clade</taxon>
        <taxon>Hologalegina</taxon>
        <taxon>IRL clade</taxon>
        <taxon>Trifolieae</taxon>
        <taxon>Trifolium</taxon>
    </lineage>
</organism>
<evidence type="ECO:0000313" key="2">
    <source>
        <dbReference type="Proteomes" id="UP000242715"/>
    </source>
</evidence>
<dbReference type="EMBL" id="DF973681">
    <property type="protein sequence ID" value="GAU37624.1"/>
    <property type="molecule type" value="Genomic_DNA"/>
</dbReference>
<dbReference type="Proteomes" id="UP000242715">
    <property type="component" value="Unassembled WGS sequence"/>
</dbReference>
<proteinExistence type="predicted"/>
<keyword evidence="2" id="KW-1185">Reference proteome</keyword>
<gene>
    <name evidence="1" type="ORF">TSUD_365450</name>
</gene>
<protein>
    <submittedName>
        <fullName evidence="1">Uncharacterized protein</fullName>
    </submittedName>
</protein>